<dbReference type="EMBL" id="MBFT01000057">
    <property type="protein sequence ID" value="PVU99012.1"/>
    <property type="molecule type" value="Genomic_DNA"/>
</dbReference>
<keyword evidence="10" id="KW-1185">Reference proteome</keyword>
<evidence type="ECO:0000256" key="7">
    <source>
        <dbReference type="RuleBase" id="RU003707"/>
    </source>
</evidence>
<dbReference type="FunFam" id="3.90.226.10:FF:000019">
    <property type="entry name" value="Enoyl-CoA hydratase, mitochondrial"/>
    <property type="match status" value="1"/>
</dbReference>
<evidence type="ECO:0000256" key="1">
    <source>
        <dbReference type="ARBA" id="ARBA00005254"/>
    </source>
</evidence>
<dbReference type="InterPro" id="IPR001753">
    <property type="entry name" value="Enoyl-CoA_hydra/iso"/>
</dbReference>
<sequence>MTTNYTQILVREEGPVGIITLNRPSALNALSSQLTGEVVEALRSFDKNPKIGAIVLTGSHKVFAAGADIKQMGPQSMGQVMKEDVLNWTAGIRAISKPIIAAVNGYALGGGCELAMLCDIIYAGENALFGQPEINLGLIPGAGGTQRLVKAVGKSKAMEMNLTGKVNLRAHEAYNFGLVSGVYPVDKVLDKAIETAKIISEKSQPIVGMIKDAVNQSFEMPLSSGLIFERRLFQMTFGTQDRKEGISAFINKRKPKFSHL</sequence>
<dbReference type="InterPro" id="IPR029045">
    <property type="entry name" value="ClpP/crotonase-like_dom_sf"/>
</dbReference>
<comment type="caution">
    <text evidence="8">The sequence shown here is derived from an EMBL/GenBank/DDBJ whole genome shotgun (WGS) entry which is preliminary data.</text>
</comment>
<comment type="similarity">
    <text evidence="1 7">Belongs to the enoyl-CoA hydratase/isomerase family.</text>
</comment>
<dbReference type="Proteomes" id="UP000245699">
    <property type="component" value="Unassembled WGS sequence"/>
</dbReference>
<dbReference type="AlphaFoldDB" id="A0A2T9Z062"/>
<evidence type="ECO:0000256" key="3">
    <source>
        <dbReference type="ARBA" id="ARBA00022832"/>
    </source>
</evidence>
<dbReference type="CDD" id="cd06558">
    <property type="entry name" value="crotonase-like"/>
    <property type="match status" value="1"/>
</dbReference>
<protein>
    <recommendedName>
        <fullName evidence="6">Probable enoyl-CoA hydratase, mitochondrial</fullName>
        <ecNumber evidence="2">4.2.1.17</ecNumber>
    </recommendedName>
</protein>
<dbReference type="InterPro" id="IPR018376">
    <property type="entry name" value="Enoyl-CoA_hyd/isom_CS"/>
</dbReference>
<dbReference type="EMBL" id="MBFT01000092">
    <property type="protein sequence ID" value="PVU97995.1"/>
    <property type="molecule type" value="Genomic_DNA"/>
</dbReference>
<evidence type="ECO:0000256" key="5">
    <source>
        <dbReference type="ARBA" id="ARBA00023239"/>
    </source>
</evidence>
<dbReference type="GO" id="GO:0006635">
    <property type="term" value="P:fatty acid beta-oxidation"/>
    <property type="evidence" value="ECO:0007669"/>
    <property type="project" value="TreeGrafter"/>
</dbReference>
<dbReference type="GO" id="GO:0004300">
    <property type="term" value="F:enoyl-CoA hydratase activity"/>
    <property type="evidence" value="ECO:0007669"/>
    <property type="project" value="UniProtKB-EC"/>
</dbReference>
<dbReference type="InterPro" id="IPR014748">
    <property type="entry name" value="Enoyl-CoA_hydra_C"/>
</dbReference>
<dbReference type="PROSITE" id="PS00166">
    <property type="entry name" value="ENOYL_COA_HYDRATASE"/>
    <property type="match status" value="1"/>
</dbReference>
<evidence type="ECO:0000313" key="10">
    <source>
        <dbReference type="Proteomes" id="UP000245699"/>
    </source>
</evidence>
<evidence type="ECO:0000256" key="6">
    <source>
        <dbReference type="ARBA" id="ARBA00073937"/>
    </source>
</evidence>
<keyword evidence="3" id="KW-0276">Fatty acid metabolism</keyword>
<dbReference type="Gene3D" id="3.90.226.10">
    <property type="entry name" value="2-enoyl-CoA Hydratase, Chain A, domain 1"/>
    <property type="match status" value="1"/>
</dbReference>
<keyword evidence="5" id="KW-0456">Lyase</keyword>
<evidence type="ECO:0000313" key="9">
    <source>
        <dbReference type="EMBL" id="PVU99012.1"/>
    </source>
</evidence>
<name>A0A2T9Z062_9FUNG</name>
<dbReference type="GO" id="GO:0005739">
    <property type="term" value="C:mitochondrion"/>
    <property type="evidence" value="ECO:0007669"/>
    <property type="project" value="TreeGrafter"/>
</dbReference>
<dbReference type="SUPFAM" id="SSF52096">
    <property type="entry name" value="ClpP/crotonase"/>
    <property type="match status" value="1"/>
</dbReference>
<dbReference type="FunFam" id="1.10.12.10:FF:000001">
    <property type="entry name" value="Probable enoyl-CoA hydratase, mitochondrial"/>
    <property type="match status" value="1"/>
</dbReference>
<proteinExistence type="inferred from homology"/>
<evidence type="ECO:0000256" key="4">
    <source>
        <dbReference type="ARBA" id="ARBA00023098"/>
    </source>
</evidence>
<evidence type="ECO:0000313" key="8">
    <source>
        <dbReference type="EMBL" id="PVU97995.1"/>
    </source>
</evidence>
<reference evidence="8 10" key="1">
    <citation type="journal article" date="2018" name="MBio">
        <title>Comparative Genomics Reveals the Core Gene Toolbox for the Fungus-Insect Symbiosis.</title>
        <authorList>
            <person name="Wang Y."/>
            <person name="Stata M."/>
            <person name="Wang W."/>
            <person name="Stajich J.E."/>
            <person name="White M.M."/>
            <person name="Moncalvo J.M."/>
        </authorList>
    </citation>
    <scope>NUCLEOTIDE SEQUENCE [LARGE SCALE GENOMIC DNA]</scope>
    <source>
        <strain evidence="8 10">AUS-77-4</strain>
    </source>
</reference>
<dbReference type="STRING" id="61424.A0A2T9Z062"/>
<dbReference type="Gene3D" id="1.10.12.10">
    <property type="entry name" value="Lyase 2-enoyl-coa Hydratase, Chain A, domain 2"/>
    <property type="match status" value="1"/>
</dbReference>
<accession>A0A2T9Z062</accession>
<keyword evidence="4" id="KW-0443">Lipid metabolism</keyword>
<organism evidence="8 10">
    <name type="scientific">Furculomyces boomerangus</name>
    <dbReference type="NCBI Taxonomy" id="61424"/>
    <lineage>
        <taxon>Eukaryota</taxon>
        <taxon>Fungi</taxon>
        <taxon>Fungi incertae sedis</taxon>
        <taxon>Zoopagomycota</taxon>
        <taxon>Kickxellomycotina</taxon>
        <taxon>Harpellomycetes</taxon>
        <taxon>Harpellales</taxon>
        <taxon>Harpellaceae</taxon>
        <taxon>Furculomyces</taxon>
    </lineage>
</organism>
<dbReference type="OrthoDB" id="2018133at2759"/>
<dbReference type="EC" id="4.2.1.17" evidence="2"/>
<dbReference type="Pfam" id="PF00378">
    <property type="entry name" value="ECH_1"/>
    <property type="match status" value="1"/>
</dbReference>
<dbReference type="PANTHER" id="PTHR11941:SF54">
    <property type="entry name" value="ENOYL-COA HYDRATASE, MITOCHONDRIAL"/>
    <property type="match status" value="1"/>
</dbReference>
<dbReference type="PANTHER" id="PTHR11941">
    <property type="entry name" value="ENOYL-COA HYDRATASE-RELATED"/>
    <property type="match status" value="1"/>
</dbReference>
<evidence type="ECO:0000256" key="2">
    <source>
        <dbReference type="ARBA" id="ARBA00012076"/>
    </source>
</evidence>
<gene>
    <name evidence="9" type="ORF">BB559_001091</name>
    <name evidence="8" type="ORF">BB559_001849</name>
</gene>